<dbReference type="Proteomes" id="UP001058124">
    <property type="component" value="Unassembled WGS sequence"/>
</dbReference>
<protein>
    <submittedName>
        <fullName evidence="1">Uncharacterized protein</fullName>
    </submittedName>
</protein>
<dbReference type="AlphaFoldDB" id="A0AAV5N0H3"/>
<sequence>MTKTYSILGLNYELPNVAYFYDSLSLLDFDKEPGDDVWGLDEDLLQVLFSDAEETTVDVGWYPSFDEAGEFVVMVIKNRDWDSPLLRVSAGWDRAELSDKIAEALDIWRPR</sequence>
<gene>
    <name evidence="1" type="ORF">SOASR030_17280</name>
</gene>
<evidence type="ECO:0000313" key="2">
    <source>
        <dbReference type="Proteomes" id="UP001058124"/>
    </source>
</evidence>
<dbReference type="EMBL" id="BRLH01000003">
    <property type="protein sequence ID" value="GKX55616.1"/>
    <property type="molecule type" value="Genomic_DNA"/>
</dbReference>
<organism evidence="1 2">
    <name type="scientific">Leminorella grimontii</name>
    <dbReference type="NCBI Taxonomy" id="82981"/>
    <lineage>
        <taxon>Bacteria</taxon>
        <taxon>Pseudomonadati</taxon>
        <taxon>Pseudomonadota</taxon>
        <taxon>Gammaproteobacteria</taxon>
        <taxon>Enterobacterales</taxon>
        <taxon>Budviciaceae</taxon>
        <taxon>Leminorella</taxon>
    </lineage>
</organism>
<proteinExistence type="predicted"/>
<accession>A0AAV5N0H3</accession>
<evidence type="ECO:0000313" key="1">
    <source>
        <dbReference type="EMBL" id="GKX55616.1"/>
    </source>
</evidence>
<comment type="caution">
    <text evidence="1">The sequence shown here is derived from an EMBL/GenBank/DDBJ whole genome shotgun (WGS) entry which is preliminary data.</text>
</comment>
<dbReference type="RefSeq" id="WP_071783301.1">
    <property type="nucleotide sequence ID" value="NZ_BRLH01000003.1"/>
</dbReference>
<name>A0AAV5N0H3_9GAMM</name>
<keyword evidence="2" id="KW-1185">Reference proteome</keyword>
<reference evidence="1" key="1">
    <citation type="submission" date="2022-06" db="EMBL/GenBank/DDBJ databases">
        <title>Draft genome sequences of Leminorella grimontii str. JCM5902.</title>
        <authorList>
            <person name="Wakabayashi Y."/>
            <person name="Kojima K."/>
        </authorList>
    </citation>
    <scope>NUCLEOTIDE SEQUENCE</scope>
    <source>
        <strain evidence="1">JCM 5902</strain>
    </source>
</reference>